<reference evidence="1" key="1">
    <citation type="submission" date="2021-02" db="EMBL/GenBank/DDBJ databases">
        <authorList>
            <person name="Nowell W R."/>
        </authorList>
    </citation>
    <scope>NUCLEOTIDE SEQUENCE</scope>
</reference>
<dbReference type="EMBL" id="CAJOBJ010057288">
    <property type="protein sequence ID" value="CAF4402543.1"/>
    <property type="molecule type" value="Genomic_DNA"/>
</dbReference>
<name>A0A8S2W1X9_9BILA</name>
<evidence type="ECO:0000313" key="1">
    <source>
        <dbReference type="EMBL" id="CAF4402543.1"/>
    </source>
</evidence>
<feature type="non-terminal residue" evidence="1">
    <location>
        <position position="1"/>
    </location>
</feature>
<gene>
    <name evidence="1" type="ORF">GIL414_LOCUS30225</name>
</gene>
<dbReference type="Proteomes" id="UP000681720">
    <property type="component" value="Unassembled WGS sequence"/>
</dbReference>
<sequence length="65" mass="7431">IQVLLDNLQSSIPSVRESCVLSLKKLVTRLHKIHPTLEADIARRLLIVCEDPEEHVKKIATEYNI</sequence>
<dbReference type="AlphaFoldDB" id="A0A8S2W1X9"/>
<dbReference type="InterPro" id="IPR016024">
    <property type="entry name" value="ARM-type_fold"/>
</dbReference>
<dbReference type="SUPFAM" id="SSF48371">
    <property type="entry name" value="ARM repeat"/>
    <property type="match status" value="1"/>
</dbReference>
<accession>A0A8S2W1X9</accession>
<evidence type="ECO:0000313" key="2">
    <source>
        <dbReference type="Proteomes" id="UP000681720"/>
    </source>
</evidence>
<protein>
    <submittedName>
        <fullName evidence="1">Uncharacterized protein</fullName>
    </submittedName>
</protein>
<comment type="caution">
    <text evidence="1">The sequence shown here is derived from an EMBL/GenBank/DDBJ whole genome shotgun (WGS) entry which is preliminary data.</text>
</comment>
<organism evidence="1 2">
    <name type="scientific">Rotaria magnacalcarata</name>
    <dbReference type="NCBI Taxonomy" id="392030"/>
    <lineage>
        <taxon>Eukaryota</taxon>
        <taxon>Metazoa</taxon>
        <taxon>Spiralia</taxon>
        <taxon>Gnathifera</taxon>
        <taxon>Rotifera</taxon>
        <taxon>Eurotatoria</taxon>
        <taxon>Bdelloidea</taxon>
        <taxon>Philodinida</taxon>
        <taxon>Philodinidae</taxon>
        <taxon>Rotaria</taxon>
    </lineage>
</organism>
<proteinExistence type="predicted"/>